<keyword evidence="6 8" id="KW-0472">Membrane</keyword>
<evidence type="ECO:0000256" key="3">
    <source>
        <dbReference type="ARBA" id="ARBA00022519"/>
    </source>
</evidence>
<feature type="transmembrane region" description="Helical" evidence="8">
    <location>
        <begin position="28"/>
        <end position="46"/>
    </location>
</feature>
<organism evidence="10 11">
    <name type="scientific">Candidatus Butyricicoccus avistercoris</name>
    <dbReference type="NCBI Taxonomy" id="2838518"/>
    <lineage>
        <taxon>Bacteria</taxon>
        <taxon>Bacillati</taxon>
        <taxon>Bacillota</taxon>
        <taxon>Clostridia</taxon>
        <taxon>Eubacteriales</taxon>
        <taxon>Butyricicoccaceae</taxon>
        <taxon>Butyricicoccus</taxon>
    </lineage>
</organism>
<dbReference type="InterPro" id="IPR024528">
    <property type="entry name" value="ThrE_2"/>
</dbReference>
<evidence type="ECO:0000256" key="2">
    <source>
        <dbReference type="ARBA" id="ARBA00022475"/>
    </source>
</evidence>
<name>A0A9D1PI10_9FIRM</name>
<feature type="domain" description="Threonine/Serine exporter ThrE" evidence="9">
    <location>
        <begin position="8"/>
        <end position="136"/>
    </location>
</feature>
<proteinExistence type="inferred from homology"/>
<evidence type="ECO:0000256" key="5">
    <source>
        <dbReference type="ARBA" id="ARBA00022989"/>
    </source>
</evidence>
<dbReference type="EMBL" id="DXIE01000021">
    <property type="protein sequence ID" value="HIV61793.1"/>
    <property type="molecule type" value="Genomic_DNA"/>
</dbReference>
<keyword evidence="3" id="KW-0997">Cell inner membrane</keyword>
<evidence type="ECO:0000256" key="7">
    <source>
        <dbReference type="ARBA" id="ARBA00034125"/>
    </source>
</evidence>
<dbReference type="GO" id="GO:0005886">
    <property type="term" value="C:plasma membrane"/>
    <property type="evidence" value="ECO:0007669"/>
    <property type="project" value="UniProtKB-SubCell"/>
</dbReference>
<reference evidence="10" key="2">
    <citation type="submission" date="2021-04" db="EMBL/GenBank/DDBJ databases">
        <authorList>
            <person name="Gilroy R."/>
        </authorList>
    </citation>
    <scope>NUCLEOTIDE SEQUENCE</scope>
    <source>
        <strain evidence="10">CHK193-4272</strain>
    </source>
</reference>
<feature type="transmembrane region" description="Helical" evidence="8">
    <location>
        <begin position="117"/>
        <end position="141"/>
    </location>
</feature>
<keyword evidence="4 8" id="KW-0812">Transmembrane</keyword>
<protein>
    <submittedName>
        <fullName evidence="10">Threonine/serine exporter family protein</fullName>
    </submittedName>
</protein>
<dbReference type="PANTHER" id="PTHR34390:SF1">
    <property type="entry name" value="SUCCINATE TRANSPORTER SUBUNIT YJJB-RELATED"/>
    <property type="match status" value="1"/>
</dbReference>
<evidence type="ECO:0000256" key="4">
    <source>
        <dbReference type="ARBA" id="ARBA00022692"/>
    </source>
</evidence>
<feature type="transmembrane region" description="Helical" evidence="8">
    <location>
        <begin position="82"/>
        <end position="105"/>
    </location>
</feature>
<evidence type="ECO:0000256" key="1">
    <source>
        <dbReference type="ARBA" id="ARBA00004651"/>
    </source>
</evidence>
<feature type="transmembrane region" description="Helical" evidence="8">
    <location>
        <begin position="5"/>
        <end position="22"/>
    </location>
</feature>
<evidence type="ECO:0000256" key="6">
    <source>
        <dbReference type="ARBA" id="ARBA00023136"/>
    </source>
</evidence>
<dbReference type="AlphaFoldDB" id="A0A9D1PI10"/>
<evidence type="ECO:0000256" key="8">
    <source>
        <dbReference type="SAM" id="Phobius"/>
    </source>
</evidence>
<keyword evidence="5 8" id="KW-1133">Transmembrane helix</keyword>
<evidence type="ECO:0000313" key="10">
    <source>
        <dbReference type="EMBL" id="HIV61793.1"/>
    </source>
</evidence>
<reference evidence="10" key="1">
    <citation type="journal article" date="2021" name="PeerJ">
        <title>Extensive microbial diversity within the chicken gut microbiome revealed by metagenomics and culture.</title>
        <authorList>
            <person name="Gilroy R."/>
            <person name="Ravi A."/>
            <person name="Getino M."/>
            <person name="Pursley I."/>
            <person name="Horton D.L."/>
            <person name="Alikhan N.F."/>
            <person name="Baker D."/>
            <person name="Gharbi K."/>
            <person name="Hall N."/>
            <person name="Watson M."/>
            <person name="Adriaenssens E.M."/>
            <person name="Foster-Nyarko E."/>
            <person name="Jarju S."/>
            <person name="Secka A."/>
            <person name="Antonio M."/>
            <person name="Oren A."/>
            <person name="Chaudhuri R.R."/>
            <person name="La Ragione R."/>
            <person name="Hildebrand F."/>
            <person name="Pallen M.J."/>
        </authorList>
    </citation>
    <scope>NUCLEOTIDE SEQUENCE</scope>
    <source>
        <strain evidence="10">CHK193-4272</strain>
    </source>
</reference>
<comment type="caution">
    <text evidence="10">The sequence shown here is derived from an EMBL/GenBank/DDBJ whole genome shotgun (WGS) entry which is preliminary data.</text>
</comment>
<evidence type="ECO:0000259" key="9">
    <source>
        <dbReference type="Pfam" id="PF12821"/>
    </source>
</evidence>
<gene>
    <name evidence="10" type="ORF">H9746_02955</name>
</gene>
<keyword evidence="2" id="KW-1003">Cell membrane</keyword>
<feature type="transmembrane region" description="Helical" evidence="8">
    <location>
        <begin position="58"/>
        <end position="76"/>
    </location>
</feature>
<sequence length="147" mass="16225">MNEIIYQSLMSFFACVCFSVVFQVKGKHIFFAGFGGLISWLIYLLAATPFPDSDIPRYFIATVIITIYSEICARVLRSPVTVFLAISLLPLVPGNGIYQTMVYCIKGDSVMALRQCIFTVGIAGALAIGIVVVSSIVQLILRYNHMK</sequence>
<dbReference type="InterPro" id="IPR050539">
    <property type="entry name" value="ThrE_Dicarb/AminoAcid_Exp"/>
</dbReference>
<comment type="subcellular location">
    <subcellularLocation>
        <location evidence="1">Cell membrane</location>
        <topology evidence="1">Multi-pass membrane protein</topology>
    </subcellularLocation>
</comment>
<dbReference type="Proteomes" id="UP000886808">
    <property type="component" value="Unassembled WGS sequence"/>
</dbReference>
<dbReference type="PANTHER" id="PTHR34390">
    <property type="entry name" value="UPF0442 PROTEIN YJJB-RELATED"/>
    <property type="match status" value="1"/>
</dbReference>
<comment type="similarity">
    <text evidence="7">Belongs to the ThrE exporter (TC 2.A.79) family.</text>
</comment>
<evidence type="ECO:0000313" key="11">
    <source>
        <dbReference type="Proteomes" id="UP000886808"/>
    </source>
</evidence>
<dbReference type="Pfam" id="PF12821">
    <property type="entry name" value="ThrE_2"/>
    <property type="match status" value="1"/>
</dbReference>
<dbReference type="GO" id="GO:0015744">
    <property type="term" value="P:succinate transport"/>
    <property type="evidence" value="ECO:0007669"/>
    <property type="project" value="TreeGrafter"/>
</dbReference>
<accession>A0A9D1PI10</accession>